<dbReference type="PANTHER" id="PTHR30390:SF6">
    <property type="entry name" value="DNAA INITIATOR-ASSOCIATING PROTEIN DIAA"/>
    <property type="match status" value="1"/>
</dbReference>
<protein>
    <recommendedName>
        <fullName evidence="1">SIS domain-containing protein</fullName>
    </recommendedName>
</protein>
<dbReference type="EMBL" id="AGEL01000007">
    <property type="protein sequence ID" value="EHO16473.1"/>
    <property type="molecule type" value="Genomic_DNA"/>
</dbReference>
<evidence type="ECO:0000259" key="1">
    <source>
        <dbReference type="PROSITE" id="PS51464"/>
    </source>
</evidence>
<sequence>MEREENLELLLTHYTELAPLRAELYRALEVLRSAFSAGGKLLVGGNGGSAADSEHMVGELMKSFAFRRSIPTAVRETLSAQGERGARVAAMLEGALPAIAITGHDALQSAFGNDGDWKFAMAQQVYGYGRAGDVLLAISTSGNSENVLNAAETARALGLKVIALTGKTGGALAKIADVALIVPRQETYRIQELHLPIYHALCLALETAFFGEDANK</sequence>
<evidence type="ECO:0000313" key="2">
    <source>
        <dbReference type="EMBL" id="EHO16473.1"/>
    </source>
</evidence>
<reference evidence="2 3" key="1">
    <citation type="submission" date="2011-10" db="EMBL/GenBank/DDBJ databases">
        <title>The Genome Sequence of Lachnospiraceae bacterium ACC2.</title>
        <authorList>
            <consortium name="The Broad Institute Genome Sequencing Platform"/>
            <person name="Earl A."/>
            <person name="Ward D."/>
            <person name="Feldgarden M."/>
            <person name="Gevers D."/>
            <person name="Sizova M."/>
            <person name="Hazen A."/>
            <person name="Epstein S."/>
            <person name="Young S.K."/>
            <person name="Zeng Q."/>
            <person name="Gargeya S."/>
            <person name="Fitzgerald M."/>
            <person name="Haas B."/>
            <person name="Abouelleil A."/>
            <person name="Alvarado L."/>
            <person name="Arachchi H.M."/>
            <person name="Berlin A."/>
            <person name="Brown A."/>
            <person name="Chapman S.B."/>
            <person name="Chen Z."/>
            <person name="Dunbar C."/>
            <person name="Freedman E."/>
            <person name="Gearin G."/>
            <person name="Goldberg J."/>
            <person name="Griggs A."/>
            <person name="Gujja S."/>
            <person name="Heiman D."/>
            <person name="Howarth C."/>
            <person name="Larson L."/>
            <person name="Lui A."/>
            <person name="MacDonald P.J.P."/>
            <person name="Montmayeur A."/>
            <person name="Murphy C."/>
            <person name="Neiman D."/>
            <person name="Pearson M."/>
            <person name="Priest M."/>
            <person name="Roberts A."/>
            <person name="Saif S."/>
            <person name="Shea T."/>
            <person name="Shenoy N."/>
            <person name="Sisk P."/>
            <person name="Stolte C."/>
            <person name="Sykes S."/>
            <person name="Wortman J."/>
            <person name="Nusbaum C."/>
            <person name="Birren B."/>
        </authorList>
    </citation>
    <scope>NUCLEOTIDE SEQUENCE [LARGE SCALE GENOMIC DNA]</scope>
    <source>
        <strain evidence="2 3">ACC2</strain>
    </source>
</reference>
<name>A0AA36Y4A6_9FIRM</name>
<dbReference type="GO" id="GO:0097367">
    <property type="term" value="F:carbohydrate derivative binding"/>
    <property type="evidence" value="ECO:0007669"/>
    <property type="project" value="InterPro"/>
</dbReference>
<dbReference type="Proteomes" id="UP000018466">
    <property type="component" value="Unassembled WGS sequence"/>
</dbReference>
<dbReference type="RefSeq" id="WP_009533005.1">
    <property type="nucleotide sequence ID" value="NZ_CAJPPX010000017.1"/>
</dbReference>
<dbReference type="CDD" id="cd05006">
    <property type="entry name" value="SIS_GmhA"/>
    <property type="match status" value="1"/>
</dbReference>
<dbReference type="PROSITE" id="PS51464">
    <property type="entry name" value="SIS"/>
    <property type="match status" value="1"/>
</dbReference>
<proteinExistence type="predicted"/>
<accession>A0AA36Y4A6</accession>
<organism evidence="2 3">
    <name type="scientific">Stomatobaculum longum</name>
    <dbReference type="NCBI Taxonomy" id="796942"/>
    <lineage>
        <taxon>Bacteria</taxon>
        <taxon>Bacillati</taxon>
        <taxon>Bacillota</taxon>
        <taxon>Clostridia</taxon>
        <taxon>Lachnospirales</taxon>
        <taxon>Lachnospiraceae</taxon>
        <taxon>Stomatobaculum</taxon>
    </lineage>
</organism>
<dbReference type="InterPro" id="IPR001347">
    <property type="entry name" value="SIS_dom"/>
</dbReference>
<keyword evidence="3" id="KW-1185">Reference proteome</keyword>
<dbReference type="PANTHER" id="PTHR30390">
    <property type="entry name" value="SEDOHEPTULOSE 7-PHOSPHATE ISOMERASE / DNAA INITIATOR-ASSOCIATING FACTOR FOR REPLICATION INITIATION"/>
    <property type="match status" value="1"/>
</dbReference>
<dbReference type="SUPFAM" id="SSF53697">
    <property type="entry name" value="SIS domain"/>
    <property type="match status" value="1"/>
</dbReference>
<dbReference type="AlphaFoldDB" id="A0AA36Y4A6"/>
<dbReference type="GeneID" id="86940934"/>
<dbReference type="Pfam" id="PF13580">
    <property type="entry name" value="SIS_2"/>
    <property type="match status" value="1"/>
</dbReference>
<dbReference type="GO" id="GO:1901135">
    <property type="term" value="P:carbohydrate derivative metabolic process"/>
    <property type="evidence" value="ECO:0007669"/>
    <property type="project" value="InterPro"/>
</dbReference>
<feature type="domain" description="SIS" evidence="1">
    <location>
        <begin position="31"/>
        <end position="215"/>
    </location>
</feature>
<dbReference type="InterPro" id="IPR046348">
    <property type="entry name" value="SIS_dom_sf"/>
</dbReference>
<dbReference type="InterPro" id="IPR035461">
    <property type="entry name" value="GmhA/DiaA"/>
</dbReference>
<comment type="caution">
    <text evidence="2">The sequence shown here is derived from an EMBL/GenBank/DDBJ whole genome shotgun (WGS) entry which is preliminary data.</text>
</comment>
<dbReference type="Gene3D" id="3.40.50.10490">
    <property type="entry name" value="Glucose-6-phosphate isomerase like protein, domain 1"/>
    <property type="match status" value="1"/>
</dbReference>
<evidence type="ECO:0000313" key="3">
    <source>
        <dbReference type="Proteomes" id="UP000018466"/>
    </source>
</evidence>
<dbReference type="InterPro" id="IPR050099">
    <property type="entry name" value="SIS_GmhA/DiaA_subfam"/>
</dbReference>
<gene>
    <name evidence="2" type="ORF">HMPREF9623_01172</name>
</gene>